<evidence type="ECO:0000259" key="2">
    <source>
        <dbReference type="Pfam" id="PF13473"/>
    </source>
</evidence>
<gene>
    <name evidence="3" type="ORF">E6K80_08715</name>
</gene>
<dbReference type="AlphaFoldDB" id="A0A538U377"/>
<keyword evidence="1" id="KW-0732">Signal</keyword>
<feature type="signal peptide" evidence="1">
    <location>
        <begin position="1"/>
        <end position="22"/>
    </location>
</feature>
<evidence type="ECO:0000313" key="3">
    <source>
        <dbReference type="EMBL" id="TMQ70356.1"/>
    </source>
</evidence>
<dbReference type="Proteomes" id="UP000319836">
    <property type="component" value="Unassembled WGS sequence"/>
</dbReference>
<feature type="chain" id="PRO_5022034537" description="EfeO-type cupredoxin-like domain-containing protein" evidence="1">
    <location>
        <begin position="23"/>
        <end position="119"/>
    </location>
</feature>
<sequence>MRTRKWLGYGLMAAIAVLPLVACNRTHSNQTAGGEVHVDVTDKGFEPADVIIPAAQPVTLVMTRKTDQTCAKSVEFASLQKSYPLPLNQPIRIELPASQKGVLSYECGMHMLTGRVIVQ</sequence>
<dbReference type="Pfam" id="PF13473">
    <property type="entry name" value="Cupredoxin_1"/>
    <property type="match status" value="1"/>
</dbReference>
<protein>
    <recommendedName>
        <fullName evidence="2">EfeO-type cupredoxin-like domain-containing protein</fullName>
    </recommendedName>
</protein>
<accession>A0A538U377</accession>
<dbReference type="EMBL" id="VBPA01000213">
    <property type="protein sequence ID" value="TMQ70356.1"/>
    <property type="molecule type" value="Genomic_DNA"/>
</dbReference>
<dbReference type="InterPro" id="IPR028096">
    <property type="entry name" value="EfeO_Cupredoxin"/>
</dbReference>
<name>A0A538U377_UNCEI</name>
<organism evidence="3 4">
    <name type="scientific">Eiseniibacteriota bacterium</name>
    <dbReference type="NCBI Taxonomy" id="2212470"/>
    <lineage>
        <taxon>Bacteria</taxon>
        <taxon>Candidatus Eiseniibacteriota</taxon>
    </lineage>
</organism>
<dbReference type="InterPro" id="IPR008972">
    <property type="entry name" value="Cupredoxin"/>
</dbReference>
<comment type="caution">
    <text evidence="3">The sequence shown here is derived from an EMBL/GenBank/DDBJ whole genome shotgun (WGS) entry which is preliminary data.</text>
</comment>
<dbReference type="SUPFAM" id="SSF49503">
    <property type="entry name" value="Cupredoxins"/>
    <property type="match status" value="1"/>
</dbReference>
<dbReference type="Gene3D" id="2.60.40.420">
    <property type="entry name" value="Cupredoxins - blue copper proteins"/>
    <property type="match status" value="1"/>
</dbReference>
<proteinExistence type="predicted"/>
<feature type="domain" description="EfeO-type cupredoxin-like" evidence="2">
    <location>
        <begin position="15"/>
        <end position="118"/>
    </location>
</feature>
<reference evidence="3 4" key="1">
    <citation type="journal article" date="2019" name="Nat. Microbiol.">
        <title>Mediterranean grassland soil C-N compound turnover is dependent on rainfall and depth, and is mediated by genomically divergent microorganisms.</title>
        <authorList>
            <person name="Diamond S."/>
            <person name="Andeer P.F."/>
            <person name="Li Z."/>
            <person name="Crits-Christoph A."/>
            <person name="Burstein D."/>
            <person name="Anantharaman K."/>
            <person name="Lane K.R."/>
            <person name="Thomas B.C."/>
            <person name="Pan C."/>
            <person name="Northen T.R."/>
            <person name="Banfield J.F."/>
        </authorList>
    </citation>
    <scope>NUCLEOTIDE SEQUENCE [LARGE SCALE GENOMIC DNA]</scope>
    <source>
        <strain evidence="3">WS_10</strain>
    </source>
</reference>
<evidence type="ECO:0000313" key="4">
    <source>
        <dbReference type="Proteomes" id="UP000319836"/>
    </source>
</evidence>
<evidence type="ECO:0000256" key="1">
    <source>
        <dbReference type="SAM" id="SignalP"/>
    </source>
</evidence>